<evidence type="ECO:0000313" key="2">
    <source>
        <dbReference type="EMBL" id="MEQ2250754.1"/>
    </source>
</evidence>
<evidence type="ECO:0000256" key="1">
    <source>
        <dbReference type="SAM" id="Phobius"/>
    </source>
</evidence>
<name>A0ABV0V189_9TELE</name>
<protein>
    <submittedName>
        <fullName evidence="2">Uncharacterized protein</fullName>
    </submittedName>
</protein>
<comment type="caution">
    <text evidence="2">The sequence shown here is derived from an EMBL/GenBank/DDBJ whole genome shotgun (WGS) entry which is preliminary data.</text>
</comment>
<evidence type="ECO:0000313" key="3">
    <source>
        <dbReference type="Proteomes" id="UP001482620"/>
    </source>
</evidence>
<dbReference type="EMBL" id="JAHRIQ010092902">
    <property type="protein sequence ID" value="MEQ2250754.1"/>
    <property type="molecule type" value="Genomic_DNA"/>
</dbReference>
<keyword evidence="1" id="KW-1133">Transmembrane helix</keyword>
<keyword evidence="1" id="KW-0812">Transmembrane</keyword>
<keyword evidence="3" id="KW-1185">Reference proteome</keyword>
<feature type="transmembrane region" description="Helical" evidence="1">
    <location>
        <begin position="24"/>
        <end position="46"/>
    </location>
</feature>
<dbReference type="Proteomes" id="UP001482620">
    <property type="component" value="Unassembled WGS sequence"/>
</dbReference>
<gene>
    <name evidence="2" type="ORF">ILYODFUR_004068</name>
</gene>
<reference evidence="2 3" key="1">
    <citation type="submission" date="2021-06" db="EMBL/GenBank/DDBJ databases">
        <authorList>
            <person name="Palmer J.M."/>
        </authorList>
    </citation>
    <scope>NUCLEOTIDE SEQUENCE [LARGE SCALE GENOMIC DNA]</scope>
    <source>
        <strain evidence="3">if_2019</strain>
        <tissue evidence="2">Muscle</tissue>
    </source>
</reference>
<sequence length="111" mass="12775">MLVQKERAKSCDLMKEDILRGQCWPGSICPAICLMFNYSMFSSLIMPPPSMKRFWHVEIHTTLPCPTPRASLVAATQLTSHLFFVFINIHLRVLFQEGVSFIYHLLIPSYS</sequence>
<keyword evidence="1" id="KW-0472">Membrane</keyword>
<organism evidence="2 3">
    <name type="scientific">Ilyodon furcidens</name>
    <name type="common">goldbreast splitfin</name>
    <dbReference type="NCBI Taxonomy" id="33524"/>
    <lineage>
        <taxon>Eukaryota</taxon>
        <taxon>Metazoa</taxon>
        <taxon>Chordata</taxon>
        <taxon>Craniata</taxon>
        <taxon>Vertebrata</taxon>
        <taxon>Euteleostomi</taxon>
        <taxon>Actinopterygii</taxon>
        <taxon>Neopterygii</taxon>
        <taxon>Teleostei</taxon>
        <taxon>Neoteleostei</taxon>
        <taxon>Acanthomorphata</taxon>
        <taxon>Ovalentaria</taxon>
        <taxon>Atherinomorphae</taxon>
        <taxon>Cyprinodontiformes</taxon>
        <taxon>Goodeidae</taxon>
        <taxon>Ilyodon</taxon>
    </lineage>
</organism>
<proteinExistence type="predicted"/>
<accession>A0ABV0V189</accession>